<comment type="caution">
    <text evidence="1">The sequence shown here is derived from an EMBL/GenBank/DDBJ whole genome shotgun (WGS) entry which is preliminary data.</text>
</comment>
<accession>A0ACC2V482</accession>
<evidence type="ECO:0000313" key="2">
    <source>
        <dbReference type="Proteomes" id="UP001227268"/>
    </source>
</evidence>
<protein>
    <submittedName>
        <fullName evidence="1">Uncharacterized protein</fullName>
    </submittedName>
</protein>
<sequence length="1661" mass="180685">MIEVEEPPLPPPRAVRRTYGKPKQPPVVDDVAVSSSLSAVPDTSTDPINQDNDNDERENLALSHSHHALSSPLETDHDLTTVAATVPGLAAGGISWDGLKKGKHADWRKEIADSDHSDDDGEVLAGGSVRAGKGGEAGEVNAYERAKALLQSTTGRTDTATQVNEDEDKDSARPSIAAEEAASSSLPPLTSDDPLSLPLSNNTFEARQRIQQEEDGEEETAPIRDRKRVVKPSTNLSPSSSSSSSSSSAISKTPTRTHVRRRSHDEQEQPMTTTSELPSSQPEYQRQLDLAREKGERKRLRRERAAAAAEAVGNSGEEEEDEEDRDGLGEEGLQTSPASPTMRRGASGRRRRVVAASDEDEDSDAAAGSRAGSTPVPARKETTTTETATTRKPKKRVAIVDSSPIQSAGGPLNEGEEEDDDEDGGFSKTLTNIFAKSAKRSRAPGSPRENAVEREQQPTAEEHQAETEQDLESPTTTRTTRRKGKGRGSRSKAVLSGSEGSSADDNAEGRKKTRMKGLSKKDKDLMNKEAAQMRAGKEVHLSRVRKEFTIASFITGSIPSLAPKFPFKPISQVSGVPPLVPPRSEIPTQSSAVVPTPDSDIGQYSSQREQQQGYRRSSDPELAEPMAGDQTPTKMAPFHVTTLGKGKLADAGVVIVGSGLGSDDSDSDDDDGLGALKKMEMRAREKQELAKRQQAFEEKQKMLKARKEAALKAQQQQETRTGTAVQGKVGIQNASRPSLKARPDSFLKGARVKQPNQGINIDSDSSDNDDDLVILDKPGAKAVSAKAKVERLNPREMLDVKREGANGAGKPRTGGLRFAARPDVMTESMFLHAGQTFDQAGKRQREGKTKSNADTKLSRITDQQSLAFLLERQKKMAAAEREKKERESGLKIRALQPRTQQLIDEETLEETRKAEEQRMAIGMDVDEAGGSGDEDDSEDSDFAPADEEEAEDANEDELLVEETQGQDEDQHAMATPEEEDGAVNPLLTSAMGAVDPIDQETAEEALRQRKRKRLAVVDSDDEPEAAARSATHSSLTRPIEAGSEGVPESSLVSRKVSDISDPVGASFAPGGFDNFGDGFGDSGGLSQFFNATQAPGTRFGSTTQINATGKGLDVLRQGTPAAVYLPGFIVPVVSASAMARDMAIMAAEYNDDHTGYTPRPQKKQYLNSQGLFTQTTPKMNALQGQDSMMSVEEESLPILRDDLVASSEELEPTYQSNGAHRATSKGFLEEASTPVAPLSRLKRRRYQDEEDTDAAEASLPVDSETDMPQPGAVDEDEDIVFPSSQPEQPLPAEAKKLDVLERMMAAARSPPRAEKQRRFPGLAKEFFENEAELDLEEDNGFFSKLDDEDEDAEGDGVVENLVDDTERSKAQELKDAERRAEIDREYAEQEDARRQKIAQEVVDGKHKGRRRDGLDGVLSSDDEDDEDKRKAKRRWPQGETQAFVQAYQGGLASDDSDDDMDADQSQPMPEGEQGKDDDEAEDAPTIRNSKPMAIREIEDQVRRLARQTREREEALEVGFVTSQHRLDTANMPLQDEPIDIENTKMVYVDSDTDQEESQITISRRRDDQRSFRQDSGNKDSKYERWAATADTTDSRRVGANSSVMGGGNSSLGRTSSTSNRSGSFMSTAKGGKKGDKAALKPRASAVMGGVMAKTGGFELKP</sequence>
<evidence type="ECO:0000313" key="1">
    <source>
        <dbReference type="EMBL" id="KAJ9093705.1"/>
    </source>
</evidence>
<dbReference type="Proteomes" id="UP001227268">
    <property type="component" value="Unassembled WGS sequence"/>
</dbReference>
<organism evidence="1 2">
    <name type="scientific">Naganishia friedmannii</name>
    <dbReference type="NCBI Taxonomy" id="89922"/>
    <lineage>
        <taxon>Eukaryota</taxon>
        <taxon>Fungi</taxon>
        <taxon>Dikarya</taxon>
        <taxon>Basidiomycota</taxon>
        <taxon>Agaricomycotina</taxon>
        <taxon>Tremellomycetes</taxon>
        <taxon>Filobasidiales</taxon>
        <taxon>Filobasidiaceae</taxon>
        <taxon>Naganishia</taxon>
    </lineage>
</organism>
<keyword evidence="2" id="KW-1185">Reference proteome</keyword>
<reference evidence="1" key="1">
    <citation type="submission" date="2023-04" db="EMBL/GenBank/DDBJ databases">
        <title>Draft Genome sequencing of Naganishia species isolated from polar environments using Oxford Nanopore Technology.</title>
        <authorList>
            <person name="Leo P."/>
            <person name="Venkateswaran K."/>
        </authorList>
    </citation>
    <scope>NUCLEOTIDE SEQUENCE</scope>
    <source>
        <strain evidence="1">MNA-CCFEE 5423</strain>
    </source>
</reference>
<dbReference type="EMBL" id="JASBWT010000029">
    <property type="protein sequence ID" value="KAJ9093705.1"/>
    <property type="molecule type" value="Genomic_DNA"/>
</dbReference>
<gene>
    <name evidence="1" type="ORF">QFC21_006301</name>
</gene>
<name>A0ACC2V482_9TREE</name>
<proteinExistence type="predicted"/>